<dbReference type="STRING" id="1230383.A0A1M8A1Y9"/>
<feature type="compositionally biased region" description="Basic and acidic residues" evidence="1">
    <location>
        <begin position="590"/>
        <end position="599"/>
    </location>
</feature>
<proteinExistence type="predicted"/>
<keyword evidence="3" id="KW-1185">Reference proteome</keyword>
<dbReference type="Proteomes" id="UP000186303">
    <property type="component" value="Chromosome 1"/>
</dbReference>
<protein>
    <submittedName>
        <fullName evidence="2">Similar to S.cerevisiae protein NSP1 (FG-nucleoporin component of central core of the nuclear pore complex)</fullName>
    </submittedName>
</protein>
<feature type="region of interest" description="Disordered" evidence="1">
    <location>
        <begin position="1"/>
        <end position="61"/>
    </location>
</feature>
<feature type="compositionally biased region" description="Low complexity" evidence="1">
    <location>
        <begin position="656"/>
        <end position="668"/>
    </location>
</feature>
<dbReference type="OrthoDB" id="3364532at2759"/>
<organism evidence="2 3">
    <name type="scientific">Malassezia sympodialis (strain ATCC 42132)</name>
    <name type="common">Atopic eczema-associated yeast</name>
    <dbReference type="NCBI Taxonomy" id="1230383"/>
    <lineage>
        <taxon>Eukaryota</taxon>
        <taxon>Fungi</taxon>
        <taxon>Dikarya</taxon>
        <taxon>Basidiomycota</taxon>
        <taxon>Ustilaginomycotina</taxon>
        <taxon>Malasseziomycetes</taxon>
        <taxon>Malasseziales</taxon>
        <taxon>Malasseziaceae</taxon>
        <taxon>Malassezia</taxon>
    </lineage>
</organism>
<feature type="compositionally biased region" description="Basic and acidic residues" evidence="1">
    <location>
        <begin position="610"/>
        <end position="619"/>
    </location>
</feature>
<dbReference type="EMBL" id="LT671821">
    <property type="protein sequence ID" value="SHO76490.1"/>
    <property type="molecule type" value="Genomic_DNA"/>
</dbReference>
<accession>A0A1M8A1Y9</accession>
<dbReference type="VEuPathDB" id="FungiDB:MSYG_0828"/>
<feature type="region of interest" description="Disordered" evidence="1">
    <location>
        <begin position="586"/>
        <end position="942"/>
    </location>
</feature>
<dbReference type="OMA" id="APHRFSF"/>
<gene>
    <name evidence="2" type="ORF">MSYG_0828</name>
</gene>
<feature type="compositionally biased region" description="Polar residues" evidence="1">
    <location>
        <begin position="708"/>
        <end position="729"/>
    </location>
</feature>
<feature type="region of interest" description="Disordered" evidence="1">
    <location>
        <begin position="323"/>
        <end position="571"/>
    </location>
</feature>
<feature type="compositionally biased region" description="Polar residues" evidence="1">
    <location>
        <begin position="622"/>
        <end position="634"/>
    </location>
</feature>
<evidence type="ECO:0000256" key="1">
    <source>
        <dbReference type="SAM" id="MobiDB-lite"/>
    </source>
</evidence>
<feature type="compositionally biased region" description="Polar residues" evidence="1">
    <location>
        <begin position="80"/>
        <end position="91"/>
    </location>
</feature>
<feature type="compositionally biased region" description="Polar residues" evidence="1">
    <location>
        <begin position="669"/>
        <end position="685"/>
    </location>
</feature>
<evidence type="ECO:0000313" key="2">
    <source>
        <dbReference type="EMBL" id="SHO76490.1"/>
    </source>
</evidence>
<feature type="region of interest" description="Disordered" evidence="1">
    <location>
        <begin position="229"/>
        <end position="309"/>
    </location>
</feature>
<feature type="compositionally biased region" description="Polar residues" evidence="1">
    <location>
        <begin position="739"/>
        <end position="750"/>
    </location>
</feature>
<feature type="compositionally biased region" description="Basic and acidic residues" evidence="1">
    <location>
        <begin position="543"/>
        <end position="556"/>
    </location>
</feature>
<feature type="region of interest" description="Disordered" evidence="1">
    <location>
        <begin position="80"/>
        <end position="119"/>
    </location>
</feature>
<feature type="compositionally biased region" description="Polar residues" evidence="1">
    <location>
        <begin position="559"/>
        <end position="569"/>
    </location>
</feature>
<sequence>MKRIAERQIQREDGDDPHAVEDATTEAASTHMPREAAPRVIRGLPKRKGVAPSPSAPALSANPFAQLAPATSSSSLFGQVQLTPKSSSGSAPTAPKGPAPLPTSLSQPVLPVATKPTPTTHNELEYWKGVRGLNWSMIRHLVQVWNASDELADFHTTLLQFAAAYREHHEALASKWLGHTLETSSQALGSAPTESASLSSPKAAMSTAGPSKSAFSFGVKPVSSPSFSLSVGKPADAETGSAKPAFSIGSSNEKSAAETGKPAFKLSPAMELTGKPDSSSMDAPVKAASVSDESTKGTKPAFSFDTKEKTASEIVNAPRAFSFSSSKDDAASKTAESKPAFSFGTAKEPKSFSFGTAKDDAASKTAESKPAFSFGTAKEPQSFSFGTAKDDAASKTAESKPAFSFGTAKEPQGFSFGTAKDDAASKTAESKPPFSFGTAKKPQGFSFGTAKDDSASKNTDGKPPFSFGTAKEPQGFSFGAAKDDAASKTAESKPAFSFGTAKKPQGFSFGTAKDDAASKNTDGKPAFSFGTAKEPQSFSFGTAKDDSAPKTTDDKPAFSSRTAKETQGFSFGAAKENKPVFSLSTANDDAASKTAKDKPAFSFGTATHDPASKTAEEKPAFSFSTTKEPQTFSFGTVKEEAASKTANDKPAFSFGTSSHALTLSSSTSKDQPTLSFGQSASSKVSDSGEKQTNETSVESQEIAPAVSSVPTTSEEPLTPANKASGTLDQPTPHGETPNDKAQNLGVPSTGKQDETFKTAESGPALKLPALPSGGFSFAGQAARSFFESSSQHTMDGVKAPALTVPPGGFAFGSNQVKLAGVSKDSQVPGDANTKAPKDDAPKDPITPPKPTATTKPITFGSATSPASHVPFGAAGSPPVAPHRFSFGSSPKEDNSPFTKTAIGPSFANTTGVAHGGSFQFGETPIAFAAPNPEPPKEDDNNP</sequence>
<name>A0A1M8A1Y9_MALS4</name>
<dbReference type="AlphaFoldDB" id="A0A1M8A1Y9"/>
<reference evidence="3" key="1">
    <citation type="journal article" date="2017" name="Nucleic Acids Res.">
        <title>Proteogenomics produces comprehensive and highly accurate protein-coding gene annotation in a complete genome assembly of Malassezia sympodialis.</title>
        <authorList>
            <person name="Zhu Y."/>
            <person name="Engstroem P.G."/>
            <person name="Tellgren-Roth C."/>
            <person name="Baudo C.D."/>
            <person name="Kennell J.C."/>
            <person name="Sun S."/>
            <person name="Billmyre R.B."/>
            <person name="Schroeder M.S."/>
            <person name="Andersson A."/>
            <person name="Holm T."/>
            <person name="Sigurgeirsson B."/>
            <person name="Wu G."/>
            <person name="Sankaranarayanan S.R."/>
            <person name="Siddharthan R."/>
            <person name="Sanyal K."/>
            <person name="Lundeberg J."/>
            <person name="Nystedt B."/>
            <person name="Boekhout T."/>
            <person name="Dawson T.L. Jr."/>
            <person name="Heitman J."/>
            <person name="Scheynius A."/>
            <person name="Lehtioe J."/>
        </authorList>
    </citation>
    <scope>NUCLEOTIDE SEQUENCE [LARGE SCALE GENOMIC DNA]</scope>
    <source>
        <strain evidence="3">ATCC 42132</strain>
    </source>
</reference>
<feature type="compositionally biased region" description="Low complexity" evidence="1">
    <location>
        <begin position="51"/>
        <end position="61"/>
    </location>
</feature>
<evidence type="ECO:0000313" key="3">
    <source>
        <dbReference type="Proteomes" id="UP000186303"/>
    </source>
</evidence>
<feature type="compositionally biased region" description="Basic and acidic residues" evidence="1">
    <location>
        <begin position="1"/>
        <end position="21"/>
    </location>
</feature>